<organism evidence="2 3">
    <name type="scientific">Neoarthrinium moseri</name>
    <dbReference type="NCBI Taxonomy" id="1658444"/>
    <lineage>
        <taxon>Eukaryota</taxon>
        <taxon>Fungi</taxon>
        <taxon>Dikarya</taxon>
        <taxon>Ascomycota</taxon>
        <taxon>Pezizomycotina</taxon>
        <taxon>Sordariomycetes</taxon>
        <taxon>Xylariomycetidae</taxon>
        <taxon>Amphisphaeriales</taxon>
        <taxon>Apiosporaceae</taxon>
        <taxon>Neoarthrinium</taxon>
    </lineage>
</organism>
<gene>
    <name evidence="2" type="ORF">JX265_003312</name>
</gene>
<keyword evidence="1" id="KW-0732">Signal</keyword>
<reference evidence="2" key="1">
    <citation type="submission" date="2021-03" db="EMBL/GenBank/DDBJ databases">
        <title>Revisited historic fungal species revealed as producer of novel bioactive compounds through whole genome sequencing and comparative genomics.</title>
        <authorList>
            <person name="Vignolle G.A."/>
            <person name="Hochenegger N."/>
            <person name="Mach R.L."/>
            <person name="Mach-Aigner A.R."/>
            <person name="Javad Rahimi M."/>
            <person name="Salim K.A."/>
            <person name="Chan C.M."/>
            <person name="Lim L.B.L."/>
            <person name="Cai F."/>
            <person name="Druzhinina I.S."/>
            <person name="U'Ren J.M."/>
            <person name="Derntl C."/>
        </authorList>
    </citation>
    <scope>NUCLEOTIDE SEQUENCE</scope>
    <source>
        <strain evidence="2">TUCIM 5799</strain>
    </source>
</reference>
<feature type="chain" id="PRO_5040136378" evidence="1">
    <location>
        <begin position="20"/>
        <end position="84"/>
    </location>
</feature>
<dbReference type="EMBL" id="JAFIMR010000005">
    <property type="protein sequence ID" value="KAI1879135.1"/>
    <property type="molecule type" value="Genomic_DNA"/>
</dbReference>
<accession>A0A9P9WU04</accession>
<dbReference type="AlphaFoldDB" id="A0A9P9WU04"/>
<evidence type="ECO:0000256" key="1">
    <source>
        <dbReference type="SAM" id="SignalP"/>
    </source>
</evidence>
<sequence>MQFFTTFFSLLSVVSSALAAPATSTFAGVEAVADKRFISGWCGVHAHINRVVGSSKKVTVKVYDAKPFLLAQLQSLGIIKVPNC</sequence>
<evidence type="ECO:0000313" key="3">
    <source>
        <dbReference type="Proteomes" id="UP000829685"/>
    </source>
</evidence>
<feature type="signal peptide" evidence="1">
    <location>
        <begin position="1"/>
        <end position="19"/>
    </location>
</feature>
<name>A0A9P9WU04_9PEZI</name>
<protein>
    <submittedName>
        <fullName evidence="2">Uncharacterized protein</fullName>
    </submittedName>
</protein>
<proteinExistence type="predicted"/>
<evidence type="ECO:0000313" key="2">
    <source>
        <dbReference type="EMBL" id="KAI1879135.1"/>
    </source>
</evidence>
<keyword evidence="3" id="KW-1185">Reference proteome</keyword>
<comment type="caution">
    <text evidence="2">The sequence shown here is derived from an EMBL/GenBank/DDBJ whole genome shotgun (WGS) entry which is preliminary data.</text>
</comment>
<dbReference type="Proteomes" id="UP000829685">
    <property type="component" value="Unassembled WGS sequence"/>
</dbReference>